<dbReference type="Proteomes" id="UP001220658">
    <property type="component" value="Unassembled WGS sequence"/>
</dbReference>
<protein>
    <recommendedName>
        <fullName evidence="5">DUF986 domain-containing protein</fullName>
    </recommendedName>
</protein>
<evidence type="ECO:0008006" key="5">
    <source>
        <dbReference type="Google" id="ProtNLM"/>
    </source>
</evidence>
<gene>
    <name evidence="3" type="ORF">B5F14_00540</name>
    <name evidence="2" type="ORF">POG00_08865</name>
</gene>
<dbReference type="GeneID" id="79876270"/>
<sequence length="177" mass="20791">MFDNIVVQIAVAVLILGYVGYTTFKSIKLYTEYKKNLPNFLNTHKDAKLFTDNPIWWIGTSVLAVFAFVMIFVTGQLETEQVFYFRLAYLAIAVIFVGLALETYVRKRVYLIDEGIYYIGKIYRFRMMANFEVRSGIVQNIRILMNDKEKLEVSKKMGVYINDAYDEWKKQKKGKRK</sequence>
<keyword evidence="1" id="KW-0812">Transmembrane</keyword>
<dbReference type="EMBL" id="JAQNCK010000025">
    <property type="protein sequence ID" value="MDC0828818.1"/>
    <property type="molecule type" value="Genomic_DNA"/>
</dbReference>
<dbReference type="RefSeq" id="WP_022356071.1">
    <property type="nucleotide sequence ID" value="NZ_CABKSV010000108.1"/>
</dbReference>
<evidence type="ECO:0000313" key="2">
    <source>
        <dbReference type="EMBL" id="MDC0828818.1"/>
    </source>
</evidence>
<feature type="transmembrane region" description="Helical" evidence="1">
    <location>
        <begin position="83"/>
        <end position="101"/>
    </location>
</feature>
<reference evidence="3" key="2">
    <citation type="journal article" date="2018" name="BMC Genomics">
        <title>Whole genome sequencing and function prediction of 133 gut anaerobes isolated from chicken caecum in pure cultures.</title>
        <authorList>
            <person name="Medvecky M."/>
            <person name="Cejkova D."/>
            <person name="Polansky O."/>
            <person name="Karasova D."/>
            <person name="Kubasova T."/>
            <person name="Cizek A."/>
            <person name="Rychlik I."/>
        </authorList>
    </citation>
    <scope>NUCLEOTIDE SEQUENCE</scope>
    <source>
        <strain evidence="3">An178</strain>
    </source>
</reference>
<keyword evidence="4" id="KW-1185">Reference proteome</keyword>
<accession>A0A1Y4M149</accession>
<organism evidence="3 4">
    <name type="scientific">Faecalitalea cylindroides</name>
    <dbReference type="NCBI Taxonomy" id="39483"/>
    <lineage>
        <taxon>Bacteria</taxon>
        <taxon>Bacillati</taxon>
        <taxon>Bacillota</taxon>
        <taxon>Erysipelotrichia</taxon>
        <taxon>Erysipelotrichales</taxon>
        <taxon>Erysipelotrichaceae</taxon>
        <taxon>Faecalitalea</taxon>
    </lineage>
</organism>
<dbReference type="EMBL" id="NFKM01000001">
    <property type="protein sequence ID" value="OUP61910.1"/>
    <property type="molecule type" value="Genomic_DNA"/>
</dbReference>
<keyword evidence="1" id="KW-0472">Membrane</keyword>
<evidence type="ECO:0000313" key="3">
    <source>
        <dbReference type="EMBL" id="OUP61910.1"/>
    </source>
</evidence>
<feature type="transmembrane region" description="Helical" evidence="1">
    <location>
        <begin position="55"/>
        <end position="77"/>
    </location>
</feature>
<name>A0A1Y4M149_9FIRM</name>
<feature type="transmembrane region" description="Helical" evidence="1">
    <location>
        <begin position="6"/>
        <end position="24"/>
    </location>
</feature>
<comment type="caution">
    <text evidence="3">The sequence shown here is derived from an EMBL/GenBank/DDBJ whole genome shotgun (WGS) entry which is preliminary data.</text>
</comment>
<proteinExistence type="predicted"/>
<reference evidence="4" key="1">
    <citation type="submission" date="2017-04" db="EMBL/GenBank/DDBJ databases">
        <title>Function of individual gut microbiota members based on whole genome sequencing of pure cultures obtained from chicken caecum.</title>
        <authorList>
            <person name="Medvecky M."/>
            <person name="Cejkova D."/>
            <person name="Polansky O."/>
            <person name="Karasova D."/>
            <person name="Kubasova T."/>
            <person name="Cizek A."/>
            <person name="Rychlik I."/>
        </authorList>
    </citation>
    <scope>NUCLEOTIDE SEQUENCE [LARGE SCALE GENOMIC DNA]</scope>
    <source>
        <strain evidence="4">An178</strain>
    </source>
</reference>
<evidence type="ECO:0000313" key="4">
    <source>
        <dbReference type="Proteomes" id="UP000195447"/>
    </source>
</evidence>
<reference evidence="2" key="3">
    <citation type="submission" date="2023-01" db="EMBL/GenBank/DDBJ databases">
        <title>Human gut microbiome strain richness.</title>
        <authorList>
            <person name="Chen-Liaw A."/>
        </authorList>
    </citation>
    <scope>NUCLEOTIDE SEQUENCE</scope>
    <source>
        <strain evidence="2">D55st1_G4_D55t1_190419</strain>
    </source>
</reference>
<dbReference type="AlphaFoldDB" id="A0A1Y4M149"/>
<keyword evidence="1" id="KW-1133">Transmembrane helix</keyword>
<dbReference type="Proteomes" id="UP000195447">
    <property type="component" value="Unassembled WGS sequence"/>
</dbReference>
<evidence type="ECO:0000256" key="1">
    <source>
        <dbReference type="SAM" id="Phobius"/>
    </source>
</evidence>